<dbReference type="Proteomes" id="UP000325313">
    <property type="component" value="Unassembled WGS sequence"/>
</dbReference>
<dbReference type="EMBL" id="VDEP01000238">
    <property type="protein sequence ID" value="KAA1121538.1"/>
    <property type="molecule type" value="Genomic_DNA"/>
</dbReference>
<gene>
    <name evidence="1" type="ORF">PGT21_029498</name>
    <name evidence="2" type="ORF">PGTUg99_031435</name>
</gene>
<reference evidence="3 4" key="1">
    <citation type="submission" date="2019-05" db="EMBL/GenBank/DDBJ databases">
        <title>Emergence of the Ug99 lineage of the wheat stem rust pathogen through somatic hybridization.</title>
        <authorList>
            <person name="Li F."/>
            <person name="Upadhyaya N.M."/>
            <person name="Sperschneider J."/>
            <person name="Matny O."/>
            <person name="Nguyen-Phuc H."/>
            <person name="Mago R."/>
            <person name="Raley C."/>
            <person name="Miller M.E."/>
            <person name="Silverstein K.A.T."/>
            <person name="Henningsen E."/>
            <person name="Hirsch C.D."/>
            <person name="Visser B."/>
            <person name="Pretorius Z.A."/>
            <person name="Steffenson B.J."/>
            <person name="Schwessinger B."/>
            <person name="Dodds P.N."/>
            <person name="Figueroa M."/>
        </authorList>
    </citation>
    <scope>NUCLEOTIDE SEQUENCE [LARGE SCALE GENOMIC DNA]</scope>
    <source>
        <strain evidence="1">21-0</strain>
        <strain evidence="2 4">Ug99</strain>
    </source>
</reference>
<dbReference type="EMBL" id="VSWC01000079">
    <property type="protein sequence ID" value="KAA1094769.1"/>
    <property type="molecule type" value="Genomic_DNA"/>
</dbReference>
<proteinExistence type="predicted"/>
<comment type="caution">
    <text evidence="1">The sequence shown here is derived from an EMBL/GenBank/DDBJ whole genome shotgun (WGS) entry which is preliminary data.</text>
</comment>
<evidence type="ECO:0000313" key="2">
    <source>
        <dbReference type="EMBL" id="KAA1121538.1"/>
    </source>
</evidence>
<evidence type="ECO:0000313" key="3">
    <source>
        <dbReference type="Proteomes" id="UP000324748"/>
    </source>
</evidence>
<sequence length="75" mass="8496">MLEHTQHTYPTERYTVRPLELIDQFGSSDNIQLIGCYTHSEGGRRDSFGCDHYCDHEGLLMISPQLLGALPVALF</sequence>
<accession>A0A5B0P3Y1</accession>
<organism evidence="1 3">
    <name type="scientific">Puccinia graminis f. sp. tritici</name>
    <dbReference type="NCBI Taxonomy" id="56615"/>
    <lineage>
        <taxon>Eukaryota</taxon>
        <taxon>Fungi</taxon>
        <taxon>Dikarya</taxon>
        <taxon>Basidiomycota</taxon>
        <taxon>Pucciniomycotina</taxon>
        <taxon>Pucciniomycetes</taxon>
        <taxon>Pucciniales</taxon>
        <taxon>Pucciniaceae</taxon>
        <taxon>Puccinia</taxon>
    </lineage>
</organism>
<dbReference type="Proteomes" id="UP000324748">
    <property type="component" value="Unassembled WGS sequence"/>
</dbReference>
<protein>
    <submittedName>
        <fullName evidence="1">Uncharacterized protein</fullName>
    </submittedName>
</protein>
<name>A0A5B0P3Y1_PUCGR</name>
<evidence type="ECO:0000313" key="4">
    <source>
        <dbReference type="Proteomes" id="UP000325313"/>
    </source>
</evidence>
<keyword evidence="3" id="KW-1185">Reference proteome</keyword>
<evidence type="ECO:0000313" key="1">
    <source>
        <dbReference type="EMBL" id="KAA1094769.1"/>
    </source>
</evidence>
<dbReference type="AlphaFoldDB" id="A0A5B0P3Y1"/>